<name>A0ABP9PWY5_9PSEU</name>
<comment type="similarity">
    <text evidence="1">Belongs to the UDP-glycosyltransferase family.</text>
</comment>
<dbReference type="Pfam" id="PF00201">
    <property type="entry name" value="UDPGT"/>
    <property type="match status" value="1"/>
</dbReference>
<organism evidence="3 4">
    <name type="scientific">Pseudonocardia eucalypti</name>
    <dbReference type="NCBI Taxonomy" id="648755"/>
    <lineage>
        <taxon>Bacteria</taxon>
        <taxon>Bacillati</taxon>
        <taxon>Actinomycetota</taxon>
        <taxon>Actinomycetes</taxon>
        <taxon>Pseudonocardiales</taxon>
        <taxon>Pseudonocardiaceae</taxon>
        <taxon>Pseudonocardia</taxon>
    </lineage>
</organism>
<evidence type="ECO:0000313" key="4">
    <source>
        <dbReference type="Proteomes" id="UP001428817"/>
    </source>
</evidence>
<dbReference type="InterPro" id="IPR050426">
    <property type="entry name" value="Glycosyltransferase_28"/>
</dbReference>
<keyword evidence="2" id="KW-0808">Transferase</keyword>
<evidence type="ECO:0000256" key="1">
    <source>
        <dbReference type="ARBA" id="ARBA00009995"/>
    </source>
</evidence>
<dbReference type="Gene3D" id="3.40.50.2000">
    <property type="entry name" value="Glycogen Phosphorylase B"/>
    <property type="match status" value="2"/>
</dbReference>
<sequence>MRSRRDCSATGKSYIKGILTLDVTLVCTLPAMERIVMAGMPAAGHLNPSLPLVRELVRRGTRVTYYTGEEFKDAVERTGAEFRGYPPGTIGSRDIAEATQSGSSFAVVARILRATDTLLPFLLDELRDRPPSALVHDSNALWGRMAGASLGLPRVSFMTTFMLGTKDLKVLTAREWARFIGPGLPDLPAVLSAKRRLVRRFGKALFPPAPTFPMRGDLTLFPIPRQLQPPNPLVDERCRFIGPSIEPRGDEPDGDLAGWLAGPEPVVLVSLGTLHAGSEAFFRDCFEALGDLPARVVMAVGRDTDPARLGRPPANTLVRASVPQLAVLRHAATFVTHGGMNSALEGLGLGVPLVVVPQQVEQLIIGNAVAERGAGTVLRQHLSGRRVPPAELRASVRRALDDPALPAAARAFGATFGEGGGPAAGVEAIYRMEVTRPA</sequence>
<evidence type="ECO:0000313" key="3">
    <source>
        <dbReference type="EMBL" id="GAA5153532.1"/>
    </source>
</evidence>
<dbReference type="PANTHER" id="PTHR48050:SF13">
    <property type="entry name" value="STEROL 3-BETA-GLUCOSYLTRANSFERASE UGT80A2"/>
    <property type="match status" value="1"/>
</dbReference>
<evidence type="ECO:0000256" key="2">
    <source>
        <dbReference type="ARBA" id="ARBA00022679"/>
    </source>
</evidence>
<reference evidence="4" key="1">
    <citation type="journal article" date="2019" name="Int. J. Syst. Evol. Microbiol.">
        <title>The Global Catalogue of Microorganisms (GCM) 10K type strain sequencing project: providing services to taxonomists for standard genome sequencing and annotation.</title>
        <authorList>
            <consortium name="The Broad Institute Genomics Platform"/>
            <consortium name="The Broad Institute Genome Sequencing Center for Infectious Disease"/>
            <person name="Wu L."/>
            <person name="Ma J."/>
        </authorList>
    </citation>
    <scope>NUCLEOTIDE SEQUENCE [LARGE SCALE GENOMIC DNA]</scope>
    <source>
        <strain evidence="4">JCM 18303</strain>
    </source>
</reference>
<dbReference type="InterPro" id="IPR006326">
    <property type="entry name" value="UDPGT_MGT-like"/>
</dbReference>
<accession>A0ABP9PWY5</accession>
<keyword evidence="4" id="KW-1185">Reference proteome</keyword>
<dbReference type="EMBL" id="BAABJP010000008">
    <property type="protein sequence ID" value="GAA5153532.1"/>
    <property type="molecule type" value="Genomic_DNA"/>
</dbReference>
<dbReference type="SUPFAM" id="SSF53756">
    <property type="entry name" value="UDP-Glycosyltransferase/glycogen phosphorylase"/>
    <property type="match status" value="1"/>
</dbReference>
<dbReference type="CDD" id="cd03784">
    <property type="entry name" value="GT1_Gtf-like"/>
    <property type="match status" value="1"/>
</dbReference>
<dbReference type="PANTHER" id="PTHR48050">
    <property type="entry name" value="STEROL 3-BETA-GLUCOSYLTRANSFERASE"/>
    <property type="match status" value="1"/>
</dbReference>
<comment type="caution">
    <text evidence="3">The sequence shown here is derived from an EMBL/GenBank/DDBJ whole genome shotgun (WGS) entry which is preliminary data.</text>
</comment>
<protein>
    <submittedName>
        <fullName evidence="3">Glycosyltransferase</fullName>
    </submittedName>
</protein>
<dbReference type="Proteomes" id="UP001428817">
    <property type="component" value="Unassembled WGS sequence"/>
</dbReference>
<dbReference type="InterPro" id="IPR002213">
    <property type="entry name" value="UDP_glucos_trans"/>
</dbReference>
<gene>
    <name evidence="3" type="ORF">GCM10023321_23910</name>
</gene>
<proteinExistence type="inferred from homology"/>
<dbReference type="NCBIfam" id="TIGR01426">
    <property type="entry name" value="MGT"/>
    <property type="match status" value="1"/>
</dbReference>